<protein>
    <recommendedName>
        <fullName evidence="4">Lipoprotein</fullName>
    </recommendedName>
</protein>
<gene>
    <name evidence="2" type="ORF">RI845_04230</name>
</gene>
<proteinExistence type="predicted"/>
<evidence type="ECO:0000313" key="2">
    <source>
        <dbReference type="EMBL" id="WNC69364.1"/>
    </source>
</evidence>
<organism evidence="2 3">
    <name type="scientific">Thalassotalea nanhaiensis</name>
    <dbReference type="NCBI Taxonomy" id="3065648"/>
    <lineage>
        <taxon>Bacteria</taxon>
        <taxon>Pseudomonadati</taxon>
        <taxon>Pseudomonadota</taxon>
        <taxon>Gammaproteobacteria</taxon>
        <taxon>Alteromonadales</taxon>
        <taxon>Colwelliaceae</taxon>
        <taxon>Thalassotalea</taxon>
    </lineage>
</organism>
<reference evidence="3" key="1">
    <citation type="submission" date="2023-09" db="EMBL/GenBank/DDBJ databases">
        <authorList>
            <person name="Li S."/>
            <person name="Li X."/>
            <person name="Zhang C."/>
            <person name="Zhao Z."/>
        </authorList>
    </citation>
    <scope>NUCLEOTIDE SEQUENCE [LARGE SCALE GENOMIC DNA]</scope>
    <source>
        <strain evidence="3">SQ345</strain>
    </source>
</reference>
<evidence type="ECO:0008006" key="4">
    <source>
        <dbReference type="Google" id="ProtNLM"/>
    </source>
</evidence>
<sequence>MKQLLLVLLLGTTTCVIAKTGTPEHSKAIKIGKCSTIAERLGYKTEANELITAAVSLEINGAITGDNYTRGVLDTIEQGLITVDEYREYLGNEYSMNRCETLLDEIRGNR</sequence>
<evidence type="ECO:0000313" key="3">
    <source>
        <dbReference type="Proteomes" id="UP001248581"/>
    </source>
</evidence>
<keyword evidence="3" id="KW-1185">Reference proteome</keyword>
<feature type="signal peptide" evidence="1">
    <location>
        <begin position="1"/>
        <end position="18"/>
    </location>
</feature>
<dbReference type="RefSeq" id="WP_348388507.1">
    <property type="nucleotide sequence ID" value="NZ_CP134146.1"/>
</dbReference>
<evidence type="ECO:0000256" key="1">
    <source>
        <dbReference type="SAM" id="SignalP"/>
    </source>
</evidence>
<dbReference type="Proteomes" id="UP001248581">
    <property type="component" value="Chromosome"/>
</dbReference>
<dbReference type="EMBL" id="CP134146">
    <property type="protein sequence ID" value="WNC69364.1"/>
    <property type="molecule type" value="Genomic_DNA"/>
</dbReference>
<feature type="chain" id="PRO_5045230226" description="Lipoprotein" evidence="1">
    <location>
        <begin position="19"/>
        <end position="110"/>
    </location>
</feature>
<name>A0ABY9TNP9_9GAMM</name>
<accession>A0ABY9TNP9</accession>
<keyword evidence="1" id="KW-0732">Signal</keyword>